<evidence type="ECO:0000313" key="3">
    <source>
        <dbReference type="Proteomes" id="UP000238308"/>
    </source>
</evidence>
<dbReference type="Proteomes" id="UP000238308">
    <property type="component" value="Unassembled WGS sequence"/>
</dbReference>
<keyword evidence="3" id="KW-1185">Reference proteome</keyword>
<dbReference type="CDD" id="cd03024">
    <property type="entry name" value="DsbA_FrnE"/>
    <property type="match status" value="1"/>
</dbReference>
<dbReference type="RefSeq" id="WP_106226944.1">
    <property type="nucleotide sequence ID" value="NZ_PVTV01000011.1"/>
</dbReference>
<dbReference type="AlphaFoldDB" id="A0A2T0XL80"/>
<dbReference type="InterPro" id="IPR001853">
    <property type="entry name" value="DSBA-like_thioredoxin_dom"/>
</dbReference>
<evidence type="ECO:0000313" key="2">
    <source>
        <dbReference type="EMBL" id="PRY99675.1"/>
    </source>
</evidence>
<comment type="caution">
    <text evidence="2">The sequence shown here is derived from an EMBL/GenBank/DDBJ whole genome shotgun (WGS) entry which is preliminary data.</text>
</comment>
<proteinExistence type="predicted"/>
<dbReference type="InterPro" id="IPR036249">
    <property type="entry name" value="Thioredoxin-like_sf"/>
</dbReference>
<dbReference type="PANTHER" id="PTHR13887">
    <property type="entry name" value="GLUTATHIONE S-TRANSFERASE KAPPA"/>
    <property type="match status" value="1"/>
</dbReference>
<dbReference type="SUPFAM" id="SSF52833">
    <property type="entry name" value="Thioredoxin-like"/>
    <property type="match status" value="1"/>
</dbReference>
<dbReference type="Pfam" id="PF01323">
    <property type="entry name" value="DSBA"/>
    <property type="match status" value="1"/>
</dbReference>
<evidence type="ECO:0000259" key="1">
    <source>
        <dbReference type="Pfam" id="PF01323"/>
    </source>
</evidence>
<organism evidence="2 3">
    <name type="scientific">Jezberella montanilacus</name>
    <dbReference type="NCBI Taxonomy" id="323426"/>
    <lineage>
        <taxon>Bacteria</taxon>
        <taxon>Pseudomonadati</taxon>
        <taxon>Pseudomonadota</taxon>
        <taxon>Betaproteobacteria</taxon>
        <taxon>Burkholderiales</taxon>
        <taxon>Alcaligenaceae</taxon>
        <taxon>Jezberella</taxon>
    </lineage>
</organism>
<dbReference type="GO" id="GO:0016853">
    <property type="term" value="F:isomerase activity"/>
    <property type="evidence" value="ECO:0007669"/>
    <property type="project" value="UniProtKB-KW"/>
</dbReference>
<keyword evidence="2" id="KW-0413">Isomerase</keyword>
<feature type="domain" description="DSBA-like thioredoxin" evidence="1">
    <location>
        <begin position="7"/>
        <end position="213"/>
    </location>
</feature>
<gene>
    <name evidence="2" type="ORF">BCM14_1128</name>
</gene>
<dbReference type="OrthoDB" id="9799122at2"/>
<dbReference type="EMBL" id="PVTV01000011">
    <property type="protein sequence ID" value="PRY99675.1"/>
    <property type="molecule type" value="Genomic_DNA"/>
</dbReference>
<accession>A0A2T0XL80</accession>
<dbReference type="Gene3D" id="3.40.30.10">
    <property type="entry name" value="Glutaredoxin"/>
    <property type="match status" value="1"/>
</dbReference>
<dbReference type="GO" id="GO:0016491">
    <property type="term" value="F:oxidoreductase activity"/>
    <property type="evidence" value="ECO:0007669"/>
    <property type="project" value="InterPro"/>
</dbReference>
<protein>
    <submittedName>
        <fullName evidence="2">Putative DsbA family dithiol-disulfide isomerase</fullName>
    </submittedName>
</protein>
<dbReference type="PANTHER" id="PTHR13887:SF41">
    <property type="entry name" value="THIOREDOXIN SUPERFAMILY PROTEIN"/>
    <property type="match status" value="1"/>
</dbReference>
<reference evidence="2 3" key="1">
    <citation type="submission" date="2018-03" db="EMBL/GenBank/DDBJ databases">
        <title>Genomic Encyclopedia of Type Strains, Phase III (KMG-III): the genomes of soil and plant-associated and newly described type strains.</title>
        <authorList>
            <person name="Whitman W."/>
        </authorList>
    </citation>
    <scope>NUCLEOTIDE SEQUENCE [LARGE SCALE GENOMIC DNA]</scope>
    <source>
        <strain evidence="2 3">MWH-P2sevCIIIb</strain>
    </source>
</reference>
<name>A0A2T0XL80_9BURK</name>
<sequence length="219" mass="24279">MSQTVKIDFVSDVACPWCAVGLASLEKAIANIGSDVKVDLHFHPFELNPHMPVGGQDVAEHLHGKYGYSPEQLEKNQVRIFASGAAVGFAFHPKGRKRVYNTFNAHRLLQWAGTISDDADAQHRLKKELLATYFTLAVSLDEHKNLLDAVERARLDPERAKQILATDEFAEQVRTAENFYATAGISAVPAVIFNDKYLVEGAQSVERFEGALKHYAKGE</sequence>